<dbReference type="SMART" id="SM00633">
    <property type="entry name" value="Glyco_10"/>
    <property type="match status" value="1"/>
</dbReference>
<dbReference type="PANTHER" id="PTHR31490:SF90">
    <property type="entry name" value="ENDO-1,4-BETA-XYLANASE A"/>
    <property type="match status" value="1"/>
</dbReference>
<evidence type="ECO:0000256" key="4">
    <source>
        <dbReference type="ARBA" id="ARBA00022801"/>
    </source>
</evidence>
<evidence type="ECO:0000256" key="5">
    <source>
        <dbReference type="ARBA" id="ARBA00023277"/>
    </source>
</evidence>
<evidence type="ECO:0000256" key="10">
    <source>
        <dbReference type="SAM" id="SignalP"/>
    </source>
</evidence>
<evidence type="ECO:0000256" key="2">
    <source>
        <dbReference type="ARBA" id="ARBA00004851"/>
    </source>
</evidence>
<dbReference type="AlphaFoldDB" id="A0A1G9VTR3"/>
<dbReference type="EC" id="3.2.1.8" evidence="9"/>
<evidence type="ECO:0000256" key="9">
    <source>
        <dbReference type="RuleBase" id="RU361174"/>
    </source>
</evidence>
<evidence type="ECO:0000259" key="11">
    <source>
        <dbReference type="PROSITE" id="PS51760"/>
    </source>
</evidence>
<protein>
    <recommendedName>
        <fullName evidence="9">Beta-xylanase</fullName>
        <ecNumber evidence="9">3.2.1.8</ecNumber>
    </recommendedName>
</protein>
<dbReference type="Proteomes" id="UP000199544">
    <property type="component" value="Unassembled WGS sequence"/>
</dbReference>
<name>A0A1G9VTR3_9BACL</name>
<dbReference type="UniPathway" id="UPA00114"/>
<evidence type="ECO:0000256" key="8">
    <source>
        <dbReference type="PROSITE-ProRule" id="PRU10061"/>
    </source>
</evidence>
<dbReference type="PRINTS" id="PR00134">
    <property type="entry name" value="GLHYDRLASE10"/>
</dbReference>
<sequence length="982" mass="108411">MKKKARNLLTYFLALVFTLSSFPVTALPVIKASAAEGVNEKASSNSATEVVSLKEVYKDYFLIGNTISPGDLTDTAKYDFMKFHYNALTPENATKPDSIWSNPTRDPSFTSADNMLTKVKADGFYTIGHALAWHNQSAGWPQSGQNYTEARASLKRYISTIAGHYSEGPYKLNTWDVVNEAMRDNPENPTDWRNALRSGIQPTERPSRWFEAYANGGNGWDYIYDAFLFAREAAPNAILYYNDFNDEELPNKAIAIASMVNELNERYANEHPKANGRKLIEGIGIQGHYNLRLKVDNLDEVLKIYSETGCEISITELDVQFNGTSADVPPNETQLKEQAKLYAKLFMLYKKYSNNIERVTFWGVSDNNSWRRTGYPLPFDSSRTPKEGYWAIINPEAYLGLDDLPPKLTSFDFAGDVFNVAGKTEFDVNVPKDVSKIDFSAANIAHEYPDDDVDVSVKLNPASGTVSAEKPAVATVKIARKDSPKISTTYTVNFGHMTAEWEKDQNYKDTGYRSTVKIRFSDGETKFKLFQEFYNRDDGKLAMLNSKEIQPLPKHTGGTFSINTDSSIDDDHLKTLTLKKSLWNQKWTPINPARVTDFTVPENFWRMAKTIESGKTYIVVSANSGVALTNRNVTSVPATGGVTNAKRGLAGTPVTIVDDVIVAPKLIQDNMRFIFNESTSPDPGPYTSANGYTGYNMLSLVHGGLVAPSILWRDLSSDMTASLRTDTTIGDNALDRAVWFNTGIDPDTGETTLFSHTGSSNYTYALHGNENGFVGQGGTDPLEDYAADSRVKLYEYVSNYSYEDLTSLGVEISHSPVERIVSERNANIPLTADVPDGSKAVLKKDGVSVASATFANGKAMISVKGSDVDGGANYAVVVYDGSELLGAVILPVVTVVNATPKATVEKLNGNQNKLTITVTEVYADDSKEAYTKEVLIRNNAADVYQVGPYKVYVDTKGNNKIHKCYIVKEAEQQEAAQQTSVQ</sequence>
<dbReference type="GO" id="GO:0031176">
    <property type="term" value="F:endo-1,4-beta-xylanase activity"/>
    <property type="evidence" value="ECO:0007669"/>
    <property type="project" value="UniProtKB-EC"/>
</dbReference>
<dbReference type="PROSITE" id="PS51760">
    <property type="entry name" value="GH10_2"/>
    <property type="match status" value="1"/>
</dbReference>
<dbReference type="PANTHER" id="PTHR31490">
    <property type="entry name" value="GLYCOSYL HYDROLASE"/>
    <property type="match status" value="1"/>
</dbReference>
<gene>
    <name evidence="12" type="ORF">SAMN04488137_1780</name>
</gene>
<dbReference type="Gene3D" id="3.20.20.80">
    <property type="entry name" value="Glycosidases"/>
    <property type="match status" value="1"/>
</dbReference>
<reference evidence="13" key="1">
    <citation type="submission" date="2016-10" db="EMBL/GenBank/DDBJ databases">
        <authorList>
            <person name="Varghese N."/>
            <person name="Submissions S."/>
        </authorList>
    </citation>
    <scope>NUCLEOTIDE SEQUENCE [LARGE SCALE GENOMIC DNA]</scope>
    <source>
        <strain evidence="13">CGMCC 1.6854</strain>
    </source>
</reference>
<keyword evidence="4 9" id="KW-0378">Hydrolase</keyword>
<evidence type="ECO:0000256" key="7">
    <source>
        <dbReference type="ARBA" id="ARBA00023326"/>
    </source>
</evidence>
<keyword evidence="7 9" id="KW-0624">Polysaccharide degradation</keyword>
<keyword evidence="5 9" id="KW-0119">Carbohydrate metabolism</keyword>
<dbReference type="SUPFAM" id="SSF51445">
    <property type="entry name" value="(Trans)glycosidases"/>
    <property type="match status" value="1"/>
</dbReference>
<dbReference type="EMBL" id="FNHW01000001">
    <property type="protein sequence ID" value="SDM75367.1"/>
    <property type="molecule type" value="Genomic_DNA"/>
</dbReference>
<proteinExistence type="inferred from homology"/>
<dbReference type="OrthoDB" id="9809277at2"/>
<feature type="signal peptide" evidence="10">
    <location>
        <begin position="1"/>
        <end position="26"/>
    </location>
</feature>
<feature type="chain" id="PRO_5038398870" description="Beta-xylanase" evidence="10">
    <location>
        <begin position="27"/>
        <end position="982"/>
    </location>
</feature>
<dbReference type="InterPro" id="IPR044846">
    <property type="entry name" value="GH10"/>
</dbReference>
<feature type="domain" description="GH10" evidence="11">
    <location>
        <begin position="47"/>
        <end position="395"/>
    </location>
</feature>
<evidence type="ECO:0000313" key="13">
    <source>
        <dbReference type="Proteomes" id="UP000199544"/>
    </source>
</evidence>
<dbReference type="PROSITE" id="PS00591">
    <property type="entry name" value="GH10_1"/>
    <property type="match status" value="1"/>
</dbReference>
<dbReference type="InterPro" id="IPR017853">
    <property type="entry name" value="GH"/>
</dbReference>
<dbReference type="InterPro" id="IPR031158">
    <property type="entry name" value="GH10_AS"/>
</dbReference>
<keyword evidence="3 12" id="KW-0858">Xylan degradation</keyword>
<comment type="pathway">
    <text evidence="2">Glycan degradation; xylan degradation.</text>
</comment>
<dbReference type="Pfam" id="PF00331">
    <property type="entry name" value="Glyco_hydro_10"/>
    <property type="match status" value="1"/>
</dbReference>
<keyword evidence="10" id="KW-0732">Signal</keyword>
<dbReference type="GO" id="GO:0045493">
    <property type="term" value="P:xylan catabolic process"/>
    <property type="evidence" value="ECO:0007669"/>
    <property type="project" value="UniProtKB-UniPathway"/>
</dbReference>
<comment type="similarity">
    <text evidence="9">Belongs to the glycosyl hydrolase 10 (cellulase F) family.</text>
</comment>
<dbReference type="InterPro" id="IPR001000">
    <property type="entry name" value="GH10_dom"/>
</dbReference>
<evidence type="ECO:0000256" key="3">
    <source>
        <dbReference type="ARBA" id="ARBA00022651"/>
    </source>
</evidence>
<dbReference type="STRING" id="459525.SAMN04488137_1780"/>
<evidence type="ECO:0000256" key="6">
    <source>
        <dbReference type="ARBA" id="ARBA00023295"/>
    </source>
</evidence>
<feature type="active site" description="Nucleophile" evidence="8">
    <location>
        <position position="316"/>
    </location>
</feature>
<evidence type="ECO:0000256" key="1">
    <source>
        <dbReference type="ARBA" id="ARBA00000681"/>
    </source>
</evidence>
<accession>A0A1G9VTR3</accession>
<evidence type="ECO:0000313" key="12">
    <source>
        <dbReference type="EMBL" id="SDM75367.1"/>
    </source>
</evidence>
<dbReference type="RefSeq" id="WP_090233984.1">
    <property type="nucleotide sequence ID" value="NZ_FNHW01000001.1"/>
</dbReference>
<organism evidence="12 13">
    <name type="scientific">Fictibacillus solisalsi</name>
    <dbReference type="NCBI Taxonomy" id="459525"/>
    <lineage>
        <taxon>Bacteria</taxon>
        <taxon>Bacillati</taxon>
        <taxon>Bacillota</taxon>
        <taxon>Bacilli</taxon>
        <taxon>Bacillales</taxon>
        <taxon>Fictibacillaceae</taxon>
        <taxon>Fictibacillus</taxon>
    </lineage>
</organism>
<comment type="catalytic activity">
    <reaction evidence="1 9">
        <text>Endohydrolysis of (1-&gt;4)-beta-D-xylosidic linkages in xylans.</text>
        <dbReference type="EC" id="3.2.1.8"/>
    </reaction>
</comment>
<keyword evidence="6 9" id="KW-0326">Glycosidase</keyword>
<keyword evidence="13" id="KW-1185">Reference proteome</keyword>